<gene>
    <name evidence="1" type="ORF">GM1_004_01810</name>
</gene>
<comment type="caution">
    <text evidence="1">The sequence shown here is derived from an EMBL/GenBank/DDBJ whole genome shotgun (WGS) entry which is preliminary data.</text>
</comment>
<dbReference type="AlphaFoldDB" id="M3TBI7"/>
<organism evidence="1 2">
    <name type="scientific">Gordonia malaquae NBRC 108250</name>
    <dbReference type="NCBI Taxonomy" id="1223542"/>
    <lineage>
        <taxon>Bacteria</taxon>
        <taxon>Bacillati</taxon>
        <taxon>Actinomycetota</taxon>
        <taxon>Actinomycetes</taxon>
        <taxon>Mycobacteriales</taxon>
        <taxon>Gordoniaceae</taxon>
        <taxon>Gordonia</taxon>
    </lineage>
</organism>
<evidence type="ECO:0000313" key="1">
    <source>
        <dbReference type="EMBL" id="GAC78736.1"/>
    </source>
</evidence>
<sequence length="119" mass="13715">MRRAHDVFDPLCDKLFARPNVDIGPMFGSEGVRVLGKVFAFVAGRGELVVKLPSDRIDTLIDDGVGSRMEMRGRVLREWMHVDLDHADQWESVMNEAHDFVRSITVRPDRRTAEREDHR</sequence>
<proteinExistence type="predicted"/>
<protein>
    <recommendedName>
        <fullName evidence="3">TfoX N-terminal domain-containing protein</fullName>
    </recommendedName>
</protein>
<dbReference type="STRING" id="410332.SAMN04488550_2861"/>
<dbReference type="EMBL" id="BAOP01000004">
    <property type="protein sequence ID" value="GAC78736.1"/>
    <property type="molecule type" value="Genomic_DNA"/>
</dbReference>
<accession>M3TBI7</accession>
<name>M3TBI7_GORML</name>
<evidence type="ECO:0008006" key="3">
    <source>
        <dbReference type="Google" id="ProtNLM"/>
    </source>
</evidence>
<dbReference type="eggNOG" id="ENOG5033FF2">
    <property type="taxonomic scope" value="Bacteria"/>
</dbReference>
<keyword evidence="2" id="KW-1185">Reference proteome</keyword>
<dbReference type="OrthoDB" id="214902at2"/>
<dbReference type="Proteomes" id="UP000035009">
    <property type="component" value="Unassembled WGS sequence"/>
</dbReference>
<evidence type="ECO:0000313" key="2">
    <source>
        <dbReference type="Proteomes" id="UP000035009"/>
    </source>
</evidence>
<reference evidence="1 2" key="1">
    <citation type="submission" date="2013-02" db="EMBL/GenBank/DDBJ databases">
        <title>Whole genome shotgun sequence of Gordonia malaquae NBRC 108250.</title>
        <authorList>
            <person name="Yoshida I."/>
            <person name="Hosoyama A."/>
            <person name="Tsuchikane K."/>
            <person name="Ando Y."/>
            <person name="Baba S."/>
            <person name="Ohji S."/>
            <person name="Hamada M."/>
            <person name="Tamura T."/>
            <person name="Yamazoe A."/>
            <person name="Yamazaki S."/>
            <person name="Fujita N."/>
        </authorList>
    </citation>
    <scope>NUCLEOTIDE SEQUENCE [LARGE SCALE GENOMIC DNA]</scope>
    <source>
        <strain evidence="1 2">NBRC 108250</strain>
    </source>
</reference>